<proteinExistence type="predicted"/>
<dbReference type="GO" id="GO:0046872">
    <property type="term" value="F:metal ion binding"/>
    <property type="evidence" value="ECO:0007669"/>
    <property type="project" value="UniProtKB-KW"/>
</dbReference>
<dbReference type="SUPFAM" id="SSF53613">
    <property type="entry name" value="Ribokinase-like"/>
    <property type="match status" value="1"/>
</dbReference>
<dbReference type="EMBL" id="JABCKV010000005">
    <property type="protein sequence ID" value="KAG5647938.1"/>
    <property type="molecule type" value="Genomic_DNA"/>
</dbReference>
<evidence type="ECO:0000256" key="3">
    <source>
        <dbReference type="ARBA" id="ARBA00022777"/>
    </source>
</evidence>
<reference evidence="5" key="2">
    <citation type="submission" date="2021-10" db="EMBL/GenBank/DDBJ databases">
        <title>Phylogenomics reveals ancestral predisposition of the termite-cultivated fungus Termitomyces towards a domesticated lifestyle.</title>
        <authorList>
            <person name="Auxier B."/>
            <person name="Grum-Grzhimaylo A."/>
            <person name="Cardenas M.E."/>
            <person name="Lodge J.D."/>
            <person name="Laessoe T."/>
            <person name="Pedersen O."/>
            <person name="Smith M.E."/>
            <person name="Kuyper T.W."/>
            <person name="Franco-Molano E.A."/>
            <person name="Baroni T.J."/>
            <person name="Aanen D.K."/>
        </authorList>
    </citation>
    <scope>NUCLEOTIDE SEQUENCE</scope>
    <source>
        <strain evidence="5">AP01</strain>
        <tissue evidence="5">Mycelium</tissue>
    </source>
</reference>
<evidence type="ECO:0000256" key="2">
    <source>
        <dbReference type="ARBA" id="ARBA00022723"/>
    </source>
</evidence>
<evidence type="ECO:0000259" key="4">
    <source>
        <dbReference type="Pfam" id="PF00294"/>
    </source>
</evidence>
<keyword evidence="6" id="KW-1185">Reference proteome</keyword>
<protein>
    <recommendedName>
        <fullName evidence="4">Carbohydrate kinase PfkB domain-containing protein</fullName>
    </recommendedName>
</protein>
<keyword evidence="2" id="KW-0479">Metal-binding</keyword>
<evidence type="ECO:0000256" key="1">
    <source>
        <dbReference type="ARBA" id="ARBA00022679"/>
    </source>
</evidence>
<accession>A0A9P7KEW4</accession>
<keyword evidence="1" id="KW-0808">Transferase</keyword>
<dbReference type="PROSITE" id="PS00584">
    <property type="entry name" value="PFKB_KINASES_2"/>
    <property type="match status" value="1"/>
</dbReference>
<name>A0A9P7KEW4_9AGAR</name>
<dbReference type="Gene3D" id="3.40.1190.20">
    <property type="match status" value="1"/>
</dbReference>
<dbReference type="GO" id="GO:0005737">
    <property type="term" value="C:cytoplasm"/>
    <property type="evidence" value="ECO:0007669"/>
    <property type="project" value="TreeGrafter"/>
</dbReference>
<dbReference type="PANTHER" id="PTHR42909">
    <property type="entry name" value="ZGC:136858"/>
    <property type="match status" value="1"/>
</dbReference>
<evidence type="ECO:0000313" key="6">
    <source>
        <dbReference type="Proteomes" id="UP000775547"/>
    </source>
</evidence>
<dbReference type="GO" id="GO:0004730">
    <property type="term" value="F:pseudouridylate synthase activity"/>
    <property type="evidence" value="ECO:0007669"/>
    <property type="project" value="TreeGrafter"/>
</dbReference>
<dbReference type="InterPro" id="IPR011611">
    <property type="entry name" value="PfkB_dom"/>
</dbReference>
<keyword evidence="3" id="KW-0418">Kinase</keyword>
<reference evidence="5" key="1">
    <citation type="submission" date="2020-07" db="EMBL/GenBank/DDBJ databases">
        <authorList>
            <person name="Nieuwenhuis M."/>
            <person name="Van De Peppel L.J.J."/>
        </authorList>
    </citation>
    <scope>NUCLEOTIDE SEQUENCE</scope>
    <source>
        <strain evidence="5">AP01</strain>
        <tissue evidence="5">Mycelium</tissue>
    </source>
</reference>
<sequence length="333" mass="35637">MLVSPVGDDAFGRLLMEETAQLGMRLDGFIQSDQRTAVCNMVLDSAGGLVSGVADMDITAAIISHIRKHQPQLVALDGNLSPDTIKNVVEHCVRHDIKVFFEPTSVIKSTAILPAIAAALDIRSGQAPIAFSSPNTYELAQLFSSAESFDLTSHPAWWSVIDSLALGSAFRADLEQLARKNVSDLDPSKGTLSFLVQQGVAQMAVKLLPFFQHLVIKCGEQGVVVAMRISEPEALGSPWAVKDSQPSQRFIVARGNSKEVVILQHFPPHTIGDVVNVTGAGDSFVGALLANLLQYPDAFHHPTKLNDAMCAAQNAAILSLQSHRAVSPLLSSA</sequence>
<dbReference type="GO" id="GO:0016798">
    <property type="term" value="F:hydrolase activity, acting on glycosyl bonds"/>
    <property type="evidence" value="ECO:0007669"/>
    <property type="project" value="TreeGrafter"/>
</dbReference>
<dbReference type="PANTHER" id="PTHR42909:SF1">
    <property type="entry name" value="CARBOHYDRATE KINASE PFKB DOMAIN-CONTAINING PROTEIN"/>
    <property type="match status" value="1"/>
</dbReference>
<evidence type="ECO:0000313" key="5">
    <source>
        <dbReference type="EMBL" id="KAG5647938.1"/>
    </source>
</evidence>
<comment type="caution">
    <text evidence="5">The sequence shown here is derived from an EMBL/GenBank/DDBJ whole genome shotgun (WGS) entry which is preliminary data.</text>
</comment>
<dbReference type="OrthoDB" id="198885at2759"/>
<dbReference type="Pfam" id="PF00294">
    <property type="entry name" value="PfkB"/>
    <property type="match status" value="1"/>
</dbReference>
<dbReference type="GO" id="GO:0016301">
    <property type="term" value="F:kinase activity"/>
    <property type="evidence" value="ECO:0007669"/>
    <property type="project" value="UniProtKB-KW"/>
</dbReference>
<dbReference type="InterPro" id="IPR002173">
    <property type="entry name" value="Carboh/pur_kinase_PfkB_CS"/>
</dbReference>
<gene>
    <name evidence="5" type="ORF">DXG03_006972</name>
</gene>
<dbReference type="Proteomes" id="UP000775547">
    <property type="component" value="Unassembled WGS sequence"/>
</dbReference>
<dbReference type="AlphaFoldDB" id="A0A9P7KEW4"/>
<organism evidence="5 6">
    <name type="scientific">Asterophora parasitica</name>
    <dbReference type="NCBI Taxonomy" id="117018"/>
    <lineage>
        <taxon>Eukaryota</taxon>
        <taxon>Fungi</taxon>
        <taxon>Dikarya</taxon>
        <taxon>Basidiomycota</taxon>
        <taxon>Agaricomycotina</taxon>
        <taxon>Agaricomycetes</taxon>
        <taxon>Agaricomycetidae</taxon>
        <taxon>Agaricales</taxon>
        <taxon>Tricholomatineae</taxon>
        <taxon>Lyophyllaceae</taxon>
        <taxon>Asterophora</taxon>
    </lineage>
</organism>
<feature type="domain" description="Carbohydrate kinase PfkB" evidence="4">
    <location>
        <begin position="264"/>
        <end position="328"/>
    </location>
</feature>
<dbReference type="InterPro" id="IPR029056">
    <property type="entry name" value="Ribokinase-like"/>
</dbReference>